<gene>
    <name evidence="4" type="ordered locus">Deipe_0877</name>
</gene>
<dbReference type="eggNOG" id="COG2508">
    <property type="taxonomic scope" value="Bacteria"/>
</dbReference>
<dbReference type="Proteomes" id="UP000010467">
    <property type="component" value="Chromosome"/>
</dbReference>
<feature type="domain" description="CdaR GGDEF-like" evidence="3">
    <location>
        <begin position="122"/>
        <end position="245"/>
    </location>
</feature>
<dbReference type="RefSeq" id="WP_015234758.1">
    <property type="nucleotide sequence ID" value="NC_019793.1"/>
</dbReference>
<feature type="domain" description="PucR C-terminal helix-turn-helix" evidence="2">
    <location>
        <begin position="295"/>
        <end position="351"/>
    </location>
</feature>
<accession>K9ZXQ5</accession>
<dbReference type="InterPro" id="IPR025736">
    <property type="entry name" value="PucR_C-HTH_dom"/>
</dbReference>
<dbReference type="HOGENOM" id="CLU_047539_0_0_0"/>
<sequence length="355" mass="38198">MDRITAPSGLPVQALLATLRSAKPERELAALMAELTGGEVAIVAPWGEVLAGSAPRAPVRHEVRDEGSLLGTFLLSHRPGDLTLLSLAGEVYTLIVLQRAARVARAAAAGEALLAELLSGSRAPDLAERLGVYGLEDEPYAVGVAELWGRRARSRSARQSLTNDLEGLRVAGDALFHARAHRALSAVRGGRVVWWWTTGEPHGQADALLSALLAFTNEDVRLGISEAHAEVERGNSALTQALLALGSTRSARSCALFSTLDPLHWVLSSLPGGHLRLWRDSLLGPLRKADEDGRLLDTLRAYLHDPDHKSALAERLNIHPNTLRYRLGKIEELLGQPLSHPATLARLYLALGPEA</sequence>
<dbReference type="Pfam" id="PF17853">
    <property type="entry name" value="GGDEF_2"/>
    <property type="match status" value="1"/>
</dbReference>
<dbReference type="STRING" id="937777.Deipe_0877"/>
<dbReference type="InterPro" id="IPR041522">
    <property type="entry name" value="CdaR_GGDEF"/>
</dbReference>
<evidence type="ECO:0000256" key="1">
    <source>
        <dbReference type="ARBA" id="ARBA00006754"/>
    </source>
</evidence>
<dbReference type="AlphaFoldDB" id="K9ZXQ5"/>
<organism evidence="4 5">
    <name type="scientific">Deinococcus peraridilitoris (strain DSM 19664 / LMG 22246 / CIP 109416 / KR-200)</name>
    <dbReference type="NCBI Taxonomy" id="937777"/>
    <lineage>
        <taxon>Bacteria</taxon>
        <taxon>Thermotogati</taxon>
        <taxon>Deinococcota</taxon>
        <taxon>Deinococci</taxon>
        <taxon>Deinococcales</taxon>
        <taxon>Deinococcaceae</taxon>
        <taxon>Deinococcus</taxon>
    </lineage>
</organism>
<comment type="similarity">
    <text evidence="1">Belongs to the CdaR family.</text>
</comment>
<dbReference type="KEGG" id="dpd:Deipe_0877"/>
<name>K9ZXQ5_DEIPD</name>
<dbReference type="Gene3D" id="1.10.10.2840">
    <property type="entry name" value="PucR C-terminal helix-turn-helix domain"/>
    <property type="match status" value="1"/>
</dbReference>
<evidence type="ECO:0000313" key="4">
    <source>
        <dbReference type="EMBL" id="AFZ66448.1"/>
    </source>
</evidence>
<dbReference type="PANTHER" id="PTHR33744">
    <property type="entry name" value="CARBOHYDRATE DIACID REGULATOR"/>
    <property type="match status" value="1"/>
</dbReference>
<evidence type="ECO:0000259" key="2">
    <source>
        <dbReference type="Pfam" id="PF13556"/>
    </source>
</evidence>
<dbReference type="OrthoDB" id="9792148at2"/>
<evidence type="ECO:0000259" key="3">
    <source>
        <dbReference type="Pfam" id="PF17853"/>
    </source>
</evidence>
<dbReference type="InterPro" id="IPR051448">
    <property type="entry name" value="CdaR-like_regulators"/>
</dbReference>
<dbReference type="PATRIC" id="fig|937777.3.peg.884"/>
<dbReference type="InterPro" id="IPR042070">
    <property type="entry name" value="PucR_C-HTH_sf"/>
</dbReference>
<dbReference type="Pfam" id="PF13556">
    <property type="entry name" value="HTH_30"/>
    <property type="match status" value="1"/>
</dbReference>
<proteinExistence type="inferred from homology"/>
<evidence type="ECO:0000313" key="5">
    <source>
        <dbReference type="Proteomes" id="UP000010467"/>
    </source>
</evidence>
<dbReference type="PANTHER" id="PTHR33744:SF1">
    <property type="entry name" value="DNA-BINDING TRANSCRIPTIONAL ACTIVATOR ADER"/>
    <property type="match status" value="1"/>
</dbReference>
<evidence type="ECO:0008006" key="6">
    <source>
        <dbReference type="Google" id="ProtNLM"/>
    </source>
</evidence>
<dbReference type="EMBL" id="CP003382">
    <property type="protein sequence ID" value="AFZ66448.1"/>
    <property type="molecule type" value="Genomic_DNA"/>
</dbReference>
<reference evidence="5" key="1">
    <citation type="submission" date="2012-03" db="EMBL/GenBank/DDBJ databases">
        <title>Complete sequence of chromosome of Deinococcus peraridilitoris DSM 19664.</title>
        <authorList>
            <person name="Lucas S."/>
            <person name="Copeland A."/>
            <person name="Lapidus A."/>
            <person name="Glavina del Rio T."/>
            <person name="Dalin E."/>
            <person name="Tice H."/>
            <person name="Bruce D."/>
            <person name="Goodwin L."/>
            <person name="Pitluck S."/>
            <person name="Peters L."/>
            <person name="Mikhailova N."/>
            <person name="Lu M."/>
            <person name="Kyrpides N."/>
            <person name="Mavromatis K."/>
            <person name="Ivanova N."/>
            <person name="Brettin T."/>
            <person name="Detter J.C."/>
            <person name="Han C."/>
            <person name="Larimer F."/>
            <person name="Land M."/>
            <person name="Hauser L."/>
            <person name="Markowitz V."/>
            <person name="Cheng J.-F."/>
            <person name="Hugenholtz P."/>
            <person name="Woyke T."/>
            <person name="Wu D."/>
            <person name="Pukall R."/>
            <person name="Steenblock K."/>
            <person name="Brambilla E."/>
            <person name="Klenk H.-P."/>
            <person name="Eisen J.A."/>
        </authorList>
    </citation>
    <scope>NUCLEOTIDE SEQUENCE [LARGE SCALE GENOMIC DNA]</scope>
    <source>
        <strain evidence="5">DSM 19664 / LMG 22246 / CIP 109416 / KR-200</strain>
    </source>
</reference>
<keyword evidence="5" id="KW-1185">Reference proteome</keyword>
<protein>
    <recommendedName>
        <fullName evidence="6">Sugar diacid utilization regulator</fullName>
    </recommendedName>
</protein>